<evidence type="ECO:0000313" key="1">
    <source>
        <dbReference type="Proteomes" id="UP000887572"/>
    </source>
</evidence>
<accession>A0A914HXU1</accession>
<dbReference type="AlphaFoldDB" id="A0A914HXU1"/>
<name>A0A914HXU1_GLORO</name>
<protein>
    <submittedName>
        <fullName evidence="2">Uncharacterized protein</fullName>
    </submittedName>
</protein>
<proteinExistence type="predicted"/>
<sequence length="226" mass="25594">MQIFFTEKTIGVLCKEIMEEEDPFFVGESSKIAAGEVEEGTETAGDEQQQQRKLTENTEIEKHLKQMLWKGAKASGDSQNNSKSLTNLTQNHFACPSTEEEDFQEEQSPLYGKGTGHIFDVSVEYVSPGCVFDWGKRTQRFTDRTAGDSVVVAVSMRAFDDNCQCIGSAPTALVDVHGLSLAEQKIFFLHKFARFLCRNKTMWDNSDHWAERLSNDPMLRILFEVF</sequence>
<dbReference type="Proteomes" id="UP000887572">
    <property type="component" value="Unplaced"/>
</dbReference>
<dbReference type="WBParaSite" id="Gr19_v10_g4775.t1">
    <property type="protein sequence ID" value="Gr19_v10_g4775.t1"/>
    <property type="gene ID" value="Gr19_v10_g4775"/>
</dbReference>
<organism evidence="1 2">
    <name type="scientific">Globodera rostochiensis</name>
    <name type="common">Golden nematode worm</name>
    <name type="synonym">Heterodera rostochiensis</name>
    <dbReference type="NCBI Taxonomy" id="31243"/>
    <lineage>
        <taxon>Eukaryota</taxon>
        <taxon>Metazoa</taxon>
        <taxon>Ecdysozoa</taxon>
        <taxon>Nematoda</taxon>
        <taxon>Chromadorea</taxon>
        <taxon>Rhabditida</taxon>
        <taxon>Tylenchina</taxon>
        <taxon>Tylenchomorpha</taxon>
        <taxon>Tylenchoidea</taxon>
        <taxon>Heteroderidae</taxon>
        <taxon>Heteroderinae</taxon>
        <taxon>Globodera</taxon>
    </lineage>
</organism>
<reference evidence="2" key="1">
    <citation type="submission" date="2022-11" db="UniProtKB">
        <authorList>
            <consortium name="WormBaseParasite"/>
        </authorList>
    </citation>
    <scope>IDENTIFICATION</scope>
</reference>
<keyword evidence="1" id="KW-1185">Reference proteome</keyword>
<evidence type="ECO:0000313" key="2">
    <source>
        <dbReference type="WBParaSite" id="Gr19_v10_g4775.t1"/>
    </source>
</evidence>